<dbReference type="STRING" id="84698.SAMN04488528_1005126"/>
<organism evidence="3 4">
    <name type="scientific">Clostridium frigidicarnis</name>
    <dbReference type="NCBI Taxonomy" id="84698"/>
    <lineage>
        <taxon>Bacteria</taxon>
        <taxon>Bacillati</taxon>
        <taxon>Bacillota</taxon>
        <taxon>Clostridia</taxon>
        <taxon>Eubacteriales</taxon>
        <taxon>Clostridiaceae</taxon>
        <taxon>Clostridium</taxon>
    </lineage>
</organism>
<dbReference type="Pfam" id="PF04961">
    <property type="entry name" value="FTCD_C"/>
    <property type="match status" value="1"/>
</dbReference>
<dbReference type="InterPro" id="IPR036178">
    <property type="entry name" value="Formintransfe-cycloase-like_sf"/>
</dbReference>
<name>A0A1I0WIX6_9CLOT</name>
<dbReference type="GO" id="GO:0003824">
    <property type="term" value="F:catalytic activity"/>
    <property type="evidence" value="ECO:0007669"/>
    <property type="project" value="InterPro"/>
</dbReference>
<dbReference type="OrthoDB" id="7959174at2"/>
<dbReference type="SUPFAM" id="SSF101262">
    <property type="entry name" value="Methenyltetrahydrofolate cyclohydrolase-like"/>
    <property type="match status" value="1"/>
</dbReference>
<protein>
    <submittedName>
        <fullName evidence="3">Formiminotetrahydrofolate cyclodeaminase</fullName>
    </submittedName>
</protein>
<feature type="transmembrane region" description="Helical" evidence="1">
    <location>
        <begin position="26"/>
        <end position="46"/>
    </location>
</feature>
<reference evidence="3 4" key="1">
    <citation type="submission" date="2016-10" db="EMBL/GenBank/DDBJ databases">
        <authorList>
            <person name="de Groot N.N."/>
        </authorList>
    </citation>
    <scope>NUCLEOTIDE SEQUENCE [LARGE SCALE GENOMIC DNA]</scope>
    <source>
        <strain evidence="3 4">DSM 12271</strain>
    </source>
</reference>
<keyword evidence="1" id="KW-1133">Transmembrane helix</keyword>
<keyword evidence="1" id="KW-0812">Transmembrane</keyword>
<accession>A0A1I0WIX6</accession>
<dbReference type="AlphaFoldDB" id="A0A1I0WIX6"/>
<dbReference type="Proteomes" id="UP000198619">
    <property type="component" value="Unassembled WGS sequence"/>
</dbReference>
<dbReference type="EMBL" id="FOKI01000005">
    <property type="protein sequence ID" value="SFA88571.1"/>
    <property type="molecule type" value="Genomic_DNA"/>
</dbReference>
<evidence type="ECO:0000313" key="4">
    <source>
        <dbReference type="Proteomes" id="UP000198619"/>
    </source>
</evidence>
<evidence type="ECO:0000256" key="1">
    <source>
        <dbReference type="SAM" id="Phobius"/>
    </source>
</evidence>
<dbReference type="InterPro" id="IPR007044">
    <property type="entry name" value="Cyclodeamin/CycHdrlase"/>
</dbReference>
<keyword evidence="1" id="KW-0472">Membrane</keyword>
<proteinExistence type="predicted"/>
<dbReference type="Gene3D" id="1.20.120.680">
    <property type="entry name" value="Formiminotetrahydrofolate cyclodeaminase monomer, up-and-down helical bundle"/>
    <property type="match status" value="1"/>
</dbReference>
<sequence length="213" mass="23267">MLSDLTIKGFVGELSSNSPAPGGGSVAALGASIGAALGSMVFSLTIGKKVYNNYDEETKKLIDGKLVKANDLKNKYLQLMEDDTEAFLKVMEAFKMPKETEEEKKARKEKIDESYKGALDVPYNLANLCYEAYDVIEVAVKYGNINAVSDAGVAALFIQASLESAILNVKINLSSVSDEEKKKVLKERCNELISTGRNRRDDIIKIADEKIEG</sequence>
<evidence type="ECO:0000259" key="2">
    <source>
        <dbReference type="Pfam" id="PF04961"/>
    </source>
</evidence>
<dbReference type="RefSeq" id="WP_090039234.1">
    <property type="nucleotide sequence ID" value="NZ_FOKI01000005.1"/>
</dbReference>
<keyword evidence="4" id="KW-1185">Reference proteome</keyword>
<evidence type="ECO:0000313" key="3">
    <source>
        <dbReference type="EMBL" id="SFA88571.1"/>
    </source>
</evidence>
<gene>
    <name evidence="3" type="ORF">SAMN04488528_1005126</name>
</gene>
<feature type="domain" description="Cyclodeaminase/cyclohydrolase" evidence="2">
    <location>
        <begin position="6"/>
        <end position="191"/>
    </location>
</feature>